<dbReference type="EMBL" id="JAVREJ010000001">
    <property type="protein sequence ID" value="MDT0348462.1"/>
    <property type="molecule type" value="Genomic_DNA"/>
</dbReference>
<accession>A0ABU2N4C9</accession>
<organism evidence="2 3">
    <name type="scientific">Pseudonocardia charpentierae</name>
    <dbReference type="NCBI Taxonomy" id="3075545"/>
    <lineage>
        <taxon>Bacteria</taxon>
        <taxon>Bacillati</taxon>
        <taxon>Actinomycetota</taxon>
        <taxon>Actinomycetes</taxon>
        <taxon>Pseudonocardiales</taxon>
        <taxon>Pseudonocardiaceae</taxon>
        <taxon>Pseudonocardia</taxon>
    </lineage>
</organism>
<dbReference type="PANTHER" id="PTHR23530:SF1">
    <property type="entry name" value="PERMEASE, MAJOR FACILITATOR SUPERFAMILY-RELATED"/>
    <property type="match status" value="1"/>
</dbReference>
<proteinExistence type="predicted"/>
<protein>
    <submittedName>
        <fullName evidence="2">MFS transporter</fullName>
    </submittedName>
</protein>
<feature type="transmembrane region" description="Helical" evidence="1">
    <location>
        <begin position="239"/>
        <end position="257"/>
    </location>
</feature>
<keyword evidence="1" id="KW-0472">Membrane</keyword>
<keyword evidence="3" id="KW-1185">Reference proteome</keyword>
<dbReference type="Proteomes" id="UP001183202">
    <property type="component" value="Unassembled WGS sequence"/>
</dbReference>
<feature type="transmembrane region" description="Helical" evidence="1">
    <location>
        <begin position="200"/>
        <end position="219"/>
    </location>
</feature>
<reference evidence="3" key="1">
    <citation type="submission" date="2023-07" db="EMBL/GenBank/DDBJ databases">
        <title>30 novel species of actinomycetes from the DSMZ collection.</title>
        <authorList>
            <person name="Nouioui I."/>
        </authorList>
    </citation>
    <scope>NUCLEOTIDE SEQUENCE [LARGE SCALE GENOMIC DNA]</scope>
    <source>
        <strain evidence="3">DSM 45834</strain>
    </source>
</reference>
<dbReference type="Pfam" id="PF07690">
    <property type="entry name" value="MFS_1"/>
    <property type="match status" value="1"/>
</dbReference>
<dbReference type="RefSeq" id="WP_311554356.1">
    <property type="nucleotide sequence ID" value="NZ_JAVREJ010000001.1"/>
</dbReference>
<dbReference type="PANTHER" id="PTHR23530">
    <property type="entry name" value="TRANSPORT PROTEIN-RELATED"/>
    <property type="match status" value="1"/>
</dbReference>
<keyword evidence="1" id="KW-0812">Transmembrane</keyword>
<evidence type="ECO:0000313" key="2">
    <source>
        <dbReference type="EMBL" id="MDT0348462.1"/>
    </source>
</evidence>
<sequence length="380" mass="38186">MPIYPLYALLFADTGLSDAEISVLFALWSAVGIVAEVPSGALADRFGRRPSLAVGALVQAVGYASWVVFPGFLGFAVGFVAWGLGSALASGAQEALLHDGLASVDAAEHYARVQGWVGAAGLIVQVPTAGIATVLFVVGGYPAAGWVSVATCVGTAVLAARLPEPSGAPTVTSSSIDPADPGNDADASYLATLRAGVVEVVARPPLLGAVVAFGLLYGLDAFEEYFPLLARDLQVSTAAVPTALLVIPLVGAVGAALGGPANRLGAGALGVVLAVGAALLGIAAAVPHPVALAAVALYYGLYRAVLVVADARLQERITGPARATVTSVANVVGELPSFAVYAAWALGGTAAVTVLVALTAALLPVLLRWRTRADEPGNPR</sequence>
<feature type="transmembrane region" description="Helical" evidence="1">
    <location>
        <begin position="264"/>
        <end position="284"/>
    </location>
</feature>
<feature type="transmembrane region" description="Helical" evidence="1">
    <location>
        <begin position="350"/>
        <end position="367"/>
    </location>
</feature>
<dbReference type="InterPro" id="IPR053160">
    <property type="entry name" value="MFS_DHA3_Transporter"/>
</dbReference>
<evidence type="ECO:0000313" key="3">
    <source>
        <dbReference type="Proteomes" id="UP001183202"/>
    </source>
</evidence>
<dbReference type="Gene3D" id="1.20.1250.20">
    <property type="entry name" value="MFS general substrate transporter like domains"/>
    <property type="match status" value="1"/>
</dbReference>
<feature type="transmembrane region" description="Helical" evidence="1">
    <location>
        <begin position="63"/>
        <end position="84"/>
    </location>
</feature>
<gene>
    <name evidence="2" type="ORF">RM445_02860</name>
</gene>
<name>A0ABU2N4C9_9PSEU</name>
<keyword evidence="1" id="KW-1133">Transmembrane helix</keyword>
<dbReference type="InterPro" id="IPR036259">
    <property type="entry name" value="MFS_trans_sf"/>
</dbReference>
<feature type="transmembrane region" description="Helical" evidence="1">
    <location>
        <begin position="21"/>
        <end position="43"/>
    </location>
</feature>
<evidence type="ECO:0000256" key="1">
    <source>
        <dbReference type="SAM" id="Phobius"/>
    </source>
</evidence>
<dbReference type="InterPro" id="IPR011701">
    <property type="entry name" value="MFS"/>
</dbReference>
<dbReference type="SUPFAM" id="SSF103473">
    <property type="entry name" value="MFS general substrate transporter"/>
    <property type="match status" value="1"/>
</dbReference>
<comment type="caution">
    <text evidence="2">The sequence shown here is derived from an EMBL/GenBank/DDBJ whole genome shotgun (WGS) entry which is preliminary data.</text>
</comment>